<dbReference type="RefSeq" id="XP_059603174.1">
    <property type="nucleotide sequence ID" value="XM_059748301.1"/>
</dbReference>
<dbReference type="VEuPathDB" id="FungiDB:An01g05717"/>
<organism evidence="1">
    <name type="scientific">Aspergillus niger</name>
    <dbReference type="NCBI Taxonomy" id="5061"/>
    <lineage>
        <taxon>Eukaryota</taxon>
        <taxon>Fungi</taxon>
        <taxon>Dikarya</taxon>
        <taxon>Ascomycota</taxon>
        <taxon>Pezizomycotina</taxon>
        <taxon>Eurotiomycetes</taxon>
        <taxon>Eurotiomycetidae</taxon>
        <taxon>Eurotiales</taxon>
        <taxon>Aspergillaceae</taxon>
        <taxon>Aspergillus</taxon>
        <taxon>Aspergillus subgen. Circumdati</taxon>
    </lineage>
</organism>
<name>A0AAJ8BSS3_ASPNG</name>
<gene>
    <name evidence="1" type="ORF">An01g05717</name>
</gene>
<evidence type="ECO:0000313" key="1">
    <source>
        <dbReference type="RefSeq" id="XP_059603174.1"/>
    </source>
</evidence>
<dbReference type="KEGG" id="ang:An01g05717"/>
<dbReference type="GeneID" id="84589959"/>
<reference evidence="1" key="2">
    <citation type="submission" date="2025-08" db="UniProtKB">
        <authorList>
            <consortium name="RefSeq"/>
        </authorList>
    </citation>
    <scope>IDENTIFICATION</scope>
</reference>
<reference evidence="1" key="1">
    <citation type="submission" date="2025-02" db="EMBL/GenBank/DDBJ databases">
        <authorList>
            <consortium name="NCBI Genome Project"/>
        </authorList>
    </citation>
    <scope>NUCLEOTIDE SEQUENCE</scope>
</reference>
<sequence length="90" mass="10024">MVRHGTFTSDGGSINWEAFRRSAFLFWLCCFPLISVPGNRRMEIFPMGNFDCQVAMSSKIAVKSKSTASNILCTQQCLLKSHLPTCSAED</sequence>
<protein>
    <submittedName>
        <fullName evidence="1">Uncharacterized protein</fullName>
    </submittedName>
</protein>
<dbReference type="AlphaFoldDB" id="A0AAJ8BSS3"/>
<accession>A0AAJ8BSS3</accession>
<proteinExistence type="predicted"/>